<protein>
    <submittedName>
        <fullName evidence="1">Uncharacterized protein</fullName>
    </submittedName>
</protein>
<comment type="caution">
    <text evidence="1">The sequence shown here is derived from an EMBL/GenBank/DDBJ whole genome shotgun (WGS) entry which is preliminary data.</text>
</comment>
<keyword evidence="2" id="KW-1185">Reference proteome</keyword>
<evidence type="ECO:0000313" key="1">
    <source>
        <dbReference type="EMBL" id="PVX86466.1"/>
    </source>
</evidence>
<reference evidence="1 2" key="1">
    <citation type="submission" date="2018-05" db="EMBL/GenBank/DDBJ databases">
        <title>Genomic Encyclopedia of Type Strains, Phase IV (KMG-V): Genome sequencing to study the core and pangenomes of soil and plant-associated prokaryotes.</title>
        <authorList>
            <person name="Whitman W."/>
        </authorList>
    </citation>
    <scope>NUCLEOTIDE SEQUENCE [LARGE SCALE GENOMIC DNA]</scope>
    <source>
        <strain evidence="1 2">SCZa-39</strain>
    </source>
</reference>
<gene>
    <name evidence="1" type="ORF">C7402_102302</name>
</gene>
<evidence type="ECO:0000313" key="2">
    <source>
        <dbReference type="Proteomes" id="UP000245712"/>
    </source>
</evidence>
<name>A0ABX5KTV6_9BURK</name>
<accession>A0ABX5KTV6</accession>
<proteinExistence type="predicted"/>
<dbReference type="RefSeq" id="WP_116609874.1">
    <property type="nucleotide sequence ID" value="NZ_QEOB01000002.1"/>
</dbReference>
<dbReference type="Proteomes" id="UP000245712">
    <property type="component" value="Unassembled WGS sequence"/>
</dbReference>
<dbReference type="EMBL" id="QEOB01000002">
    <property type="protein sequence ID" value="PVX86466.1"/>
    <property type="molecule type" value="Genomic_DNA"/>
</dbReference>
<organism evidence="1 2">
    <name type="scientific">Paraburkholderia unamae</name>
    <dbReference type="NCBI Taxonomy" id="219649"/>
    <lineage>
        <taxon>Bacteria</taxon>
        <taxon>Pseudomonadati</taxon>
        <taxon>Pseudomonadota</taxon>
        <taxon>Betaproteobacteria</taxon>
        <taxon>Burkholderiales</taxon>
        <taxon>Burkholderiaceae</taxon>
        <taxon>Paraburkholderia</taxon>
    </lineage>
</organism>
<sequence length="76" mass="8003">MTDRIKIISDGTSMGTRVLNADGAPVPGVMRVEILPIEPNGIVVAHLTVGLVELDIDASVTESRAVEHTQNVTGPQ</sequence>